<dbReference type="SUPFAM" id="SSF55729">
    <property type="entry name" value="Acyl-CoA N-acyltransferases (Nat)"/>
    <property type="match status" value="2"/>
</dbReference>
<evidence type="ECO:0000313" key="3">
    <source>
        <dbReference type="Proteomes" id="UP000284731"/>
    </source>
</evidence>
<protein>
    <submittedName>
        <fullName evidence="2">DUF2156 domain-containing protein</fullName>
    </submittedName>
</protein>
<dbReference type="PIRSF" id="PIRSF018688">
    <property type="entry name" value="UCP018688"/>
    <property type="match status" value="1"/>
</dbReference>
<dbReference type="PANTHER" id="PTHR41373">
    <property type="entry name" value="DUF2156 DOMAIN-CONTAINING PROTEIN"/>
    <property type="match status" value="1"/>
</dbReference>
<dbReference type="Proteomes" id="UP000284731">
    <property type="component" value="Unassembled WGS sequence"/>
</dbReference>
<dbReference type="Pfam" id="PF09924">
    <property type="entry name" value="LPG_synthase_C"/>
    <property type="match status" value="1"/>
</dbReference>
<evidence type="ECO:0000259" key="1">
    <source>
        <dbReference type="Pfam" id="PF09924"/>
    </source>
</evidence>
<dbReference type="AlphaFoldDB" id="A0A412PHB2"/>
<proteinExistence type="predicted"/>
<comment type="caution">
    <text evidence="2">The sequence shown here is derived from an EMBL/GenBank/DDBJ whole genome shotgun (WGS) entry which is preliminary data.</text>
</comment>
<dbReference type="Gene3D" id="3.40.630.30">
    <property type="match status" value="1"/>
</dbReference>
<name>A0A412PHB2_9FIRM</name>
<dbReference type="InterPro" id="IPR016181">
    <property type="entry name" value="Acyl_CoA_acyltransferase"/>
</dbReference>
<gene>
    <name evidence="2" type="ORF">DWX20_00380</name>
</gene>
<dbReference type="EMBL" id="QRWX01000001">
    <property type="protein sequence ID" value="RGT57541.1"/>
    <property type="molecule type" value="Genomic_DNA"/>
</dbReference>
<dbReference type="InterPro" id="IPR024320">
    <property type="entry name" value="LPG_synthase_C"/>
</dbReference>
<accession>A0A412PHB2</accession>
<evidence type="ECO:0000313" key="2">
    <source>
        <dbReference type="EMBL" id="RGT57541.1"/>
    </source>
</evidence>
<sequence length="316" mass="37516">MRNIQTENKTMENVTTEILENDFTTLQVMDWPMVQGYLQRCKYEESNHNIINMIMWLQTYPLFYYKREEYLLLLGIHEGCFFMYMPLCEKQYIAEAITKGKEIFDHYGHDFTLSCFTKEMVDEVIKLYPEYTAIHESWADDYVYDGERLRTYAGKKMQKKRNHLNAFYKDYEGRWSYETLDETNIDDCIGYLKDWKSEDPDDFLQSERIGTLRILDLYDELPCKGGLIRIDGKVRAFAIGSMLSDRMCQENIEKADGDVRGLYQCIMKEMLSHEFPSIELVNREDDTGRENLRAAKLSYHPVNIIEKYRIKKGVES</sequence>
<dbReference type="InterPro" id="IPR016732">
    <property type="entry name" value="UCP018688"/>
</dbReference>
<dbReference type="PANTHER" id="PTHR41373:SF1">
    <property type="entry name" value="PHOSPHATIDYLGLYCEROL LYSYLTRANSFERASE C-TERMINAL DOMAIN-CONTAINING PROTEIN"/>
    <property type="match status" value="1"/>
</dbReference>
<feature type="domain" description="Phosphatidylglycerol lysyltransferase C-terminal" evidence="1">
    <location>
        <begin position="44"/>
        <end position="310"/>
    </location>
</feature>
<organism evidence="2 3">
    <name type="scientific">Solobacterium moorei</name>
    <dbReference type="NCBI Taxonomy" id="102148"/>
    <lineage>
        <taxon>Bacteria</taxon>
        <taxon>Bacillati</taxon>
        <taxon>Bacillota</taxon>
        <taxon>Erysipelotrichia</taxon>
        <taxon>Erysipelotrichales</taxon>
        <taxon>Erysipelotrichaceae</taxon>
        <taxon>Solobacterium</taxon>
    </lineage>
</organism>
<reference evidence="2 3" key="1">
    <citation type="submission" date="2018-08" db="EMBL/GenBank/DDBJ databases">
        <title>A genome reference for cultivated species of the human gut microbiota.</title>
        <authorList>
            <person name="Zou Y."/>
            <person name="Xue W."/>
            <person name="Luo G."/>
        </authorList>
    </citation>
    <scope>NUCLEOTIDE SEQUENCE [LARGE SCALE GENOMIC DNA]</scope>
    <source>
        <strain evidence="2 3">AF18-46</strain>
    </source>
</reference>